<reference evidence="2" key="1">
    <citation type="journal article" date="2005" name="Nature">
        <title>The map-based sequence of the rice genome.</title>
        <authorList>
            <consortium name="International rice genome sequencing project (IRGSP)"/>
            <person name="Matsumoto T."/>
            <person name="Wu J."/>
            <person name="Kanamori H."/>
            <person name="Katayose Y."/>
            <person name="Fujisawa M."/>
            <person name="Namiki N."/>
            <person name="Mizuno H."/>
            <person name="Yamamoto K."/>
            <person name="Antonio B.A."/>
            <person name="Baba T."/>
            <person name="Sakata K."/>
            <person name="Nagamura Y."/>
            <person name="Aoki H."/>
            <person name="Arikawa K."/>
            <person name="Arita K."/>
            <person name="Bito T."/>
            <person name="Chiden Y."/>
            <person name="Fujitsuka N."/>
            <person name="Fukunaka R."/>
            <person name="Hamada M."/>
            <person name="Harada C."/>
            <person name="Hayashi A."/>
            <person name="Hijishita S."/>
            <person name="Honda M."/>
            <person name="Hosokawa S."/>
            <person name="Ichikawa Y."/>
            <person name="Idonuma A."/>
            <person name="Iijima M."/>
            <person name="Ikeda M."/>
            <person name="Ikeno M."/>
            <person name="Ito K."/>
            <person name="Ito S."/>
            <person name="Ito T."/>
            <person name="Ito Y."/>
            <person name="Ito Y."/>
            <person name="Iwabuchi A."/>
            <person name="Kamiya K."/>
            <person name="Karasawa W."/>
            <person name="Kurita K."/>
            <person name="Katagiri S."/>
            <person name="Kikuta A."/>
            <person name="Kobayashi H."/>
            <person name="Kobayashi N."/>
            <person name="Machita K."/>
            <person name="Maehara T."/>
            <person name="Masukawa M."/>
            <person name="Mizubayashi T."/>
            <person name="Mukai Y."/>
            <person name="Nagasaki H."/>
            <person name="Nagata Y."/>
            <person name="Naito S."/>
            <person name="Nakashima M."/>
            <person name="Nakama Y."/>
            <person name="Nakamichi Y."/>
            <person name="Nakamura M."/>
            <person name="Meguro A."/>
            <person name="Negishi M."/>
            <person name="Ohta I."/>
            <person name="Ohta T."/>
            <person name="Okamoto M."/>
            <person name="Ono N."/>
            <person name="Saji S."/>
            <person name="Sakaguchi M."/>
            <person name="Sakai K."/>
            <person name="Shibata M."/>
            <person name="Shimokawa T."/>
            <person name="Song J."/>
            <person name="Takazaki Y."/>
            <person name="Terasawa K."/>
            <person name="Tsugane M."/>
            <person name="Tsuji K."/>
            <person name="Ueda S."/>
            <person name="Waki K."/>
            <person name="Yamagata H."/>
            <person name="Yamamoto M."/>
            <person name="Yamamoto S."/>
            <person name="Yamane H."/>
            <person name="Yoshiki S."/>
            <person name="Yoshihara R."/>
            <person name="Yukawa K."/>
            <person name="Zhong H."/>
            <person name="Yano M."/>
            <person name="Yuan Q."/>
            <person name="Ouyang S."/>
            <person name="Liu J."/>
            <person name="Jones K.M."/>
            <person name="Gansberger K."/>
            <person name="Moffat K."/>
            <person name="Hill J."/>
            <person name="Bera J."/>
            <person name="Fadrosh D."/>
            <person name="Jin S."/>
            <person name="Johri S."/>
            <person name="Kim M."/>
            <person name="Overton L."/>
            <person name="Reardon M."/>
            <person name="Tsitrin T."/>
            <person name="Vuong H."/>
            <person name="Weaver B."/>
            <person name="Ciecko A."/>
            <person name="Tallon L."/>
            <person name="Jackson J."/>
            <person name="Pai G."/>
            <person name="Aken S.V."/>
            <person name="Utterback T."/>
            <person name="Reidmuller S."/>
            <person name="Feldblyum T."/>
            <person name="Hsiao J."/>
            <person name="Zismann V."/>
            <person name="Iobst S."/>
            <person name="de Vazeille A.R."/>
            <person name="Buell C.R."/>
            <person name="Ying K."/>
            <person name="Li Y."/>
            <person name="Lu T."/>
            <person name="Huang Y."/>
            <person name="Zhao Q."/>
            <person name="Feng Q."/>
            <person name="Zhang L."/>
            <person name="Zhu J."/>
            <person name="Weng Q."/>
            <person name="Mu J."/>
            <person name="Lu Y."/>
            <person name="Fan D."/>
            <person name="Liu Y."/>
            <person name="Guan J."/>
            <person name="Zhang Y."/>
            <person name="Yu S."/>
            <person name="Liu X."/>
            <person name="Zhang Y."/>
            <person name="Hong G."/>
            <person name="Han B."/>
            <person name="Choisne N."/>
            <person name="Demange N."/>
            <person name="Orjeda G."/>
            <person name="Samain S."/>
            <person name="Cattolico L."/>
            <person name="Pelletier E."/>
            <person name="Couloux A."/>
            <person name="Segurens B."/>
            <person name="Wincker P."/>
            <person name="D'Hont A."/>
            <person name="Scarpelli C."/>
            <person name="Weissenbach J."/>
            <person name="Salanoubat M."/>
            <person name="Quetier F."/>
            <person name="Yu Y."/>
            <person name="Kim H.R."/>
            <person name="Rambo T."/>
            <person name="Currie J."/>
            <person name="Collura K."/>
            <person name="Luo M."/>
            <person name="Yang T."/>
            <person name="Ammiraju J.S.S."/>
            <person name="Engler F."/>
            <person name="Soderlund C."/>
            <person name="Wing R.A."/>
            <person name="Palmer L.E."/>
            <person name="de la Bastide M."/>
            <person name="Spiegel L."/>
            <person name="Nascimento L."/>
            <person name="Zutavern T."/>
            <person name="O'Shaughnessy A."/>
            <person name="Dike S."/>
            <person name="Dedhia N."/>
            <person name="Preston R."/>
            <person name="Balija V."/>
            <person name="McCombie W.R."/>
            <person name="Chow T."/>
            <person name="Chen H."/>
            <person name="Chung M."/>
            <person name="Chen C."/>
            <person name="Shaw J."/>
            <person name="Wu H."/>
            <person name="Hsiao K."/>
            <person name="Chao Y."/>
            <person name="Chu M."/>
            <person name="Cheng C."/>
            <person name="Hour A."/>
            <person name="Lee P."/>
            <person name="Lin S."/>
            <person name="Lin Y."/>
            <person name="Liou J."/>
            <person name="Liu S."/>
            <person name="Hsing Y."/>
            <person name="Raghuvanshi S."/>
            <person name="Mohanty A."/>
            <person name="Bharti A.K."/>
            <person name="Gaur A."/>
            <person name="Gupta V."/>
            <person name="Kumar D."/>
            <person name="Ravi V."/>
            <person name="Vij S."/>
            <person name="Kapur A."/>
            <person name="Khurana P."/>
            <person name="Khurana P."/>
            <person name="Khurana J.P."/>
            <person name="Tyagi A.K."/>
            <person name="Gaikwad K."/>
            <person name="Singh A."/>
            <person name="Dalal V."/>
            <person name="Srivastava S."/>
            <person name="Dixit A."/>
            <person name="Pal A.K."/>
            <person name="Ghazi I.A."/>
            <person name="Yadav M."/>
            <person name="Pandit A."/>
            <person name="Bhargava A."/>
            <person name="Sureshbabu K."/>
            <person name="Batra K."/>
            <person name="Sharma T.R."/>
            <person name="Mohapatra T."/>
            <person name="Singh N.K."/>
            <person name="Messing J."/>
            <person name="Nelson A.B."/>
            <person name="Fuks G."/>
            <person name="Kavchok S."/>
            <person name="Keizer G."/>
            <person name="Linton E."/>
            <person name="Llaca V."/>
            <person name="Song R."/>
            <person name="Tanyolac B."/>
            <person name="Young S."/>
            <person name="Ho-Il K."/>
            <person name="Hahn J.H."/>
            <person name="Sangsakoo G."/>
            <person name="Vanavichit A."/>
            <person name="de Mattos Luiz.A.T."/>
            <person name="Zimmer P.D."/>
            <person name="Malone G."/>
            <person name="Dellagostin O."/>
            <person name="de Oliveira A.C."/>
            <person name="Bevan M."/>
            <person name="Bancroft I."/>
            <person name="Minx P."/>
            <person name="Cordum H."/>
            <person name="Wilson R."/>
            <person name="Cheng Z."/>
            <person name="Jin W."/>
            <person name="Jiang J."/>
            <person name="Leong S.A."/>
            <person name="Iwama H."/>
            <person name="Gojobori T."/>
            <person name="Itoh T."/>
            <person name="Niimura Y."/>
            <person name="Fujii Y."/>
            <person name="Habara T."/>
            <person name="Sakai H."/>
            <person name="Sato Y."/>
            <person name="Wilson G."/>
            <person name="Kumar K."/>
            <person name="McCouch S."/>
            <person name="Juretic N."/>
            <person name="Hoen D."/>
            <person name="Wright S."/>
            <person name="Bruskiewich R."/>
            <person name="Bureau T."/>
            <person name="Miyao A."/>
            <person name="Hirochika H."/>
            <person name="Nishikawa T."/>
            <person name="Kadowaki K."/>
            <person name="Sugiura M."/>
            <person name="Burr B."/>
            <person name="Sasaki T."/>
        </authorList>
    </citation>
    <scope>NUCLEOTIDE SEQUENCE [LARGE SCALE GENOMIC DNA]</scope>
    <source>
        <strain evidence="2">cv. Nipponbare</strain>
    </source>
</reference>
<proteinExistence type="predicted"/>
<protein>
    <submittedName>
        <fullName evidence="1">Uncharacterized protein</fullName>
    </submittedName>
</protein>
<dbReference type="EMBL" id="AC083945">
    <property type="protein sequence ID" value="AAK13136.1"/>
    <property type="molecule type" value="Genomic_DNA"/>
</dbReference>
<evidence type="ECO:0000313" key="1">
    <source>
        <dbReference type="EMBL" id="AAK13136.1"/>
    </source>
</evidence>
<organism evidence="1 2">
    <name type="scientific">Oryza sativa subsp. japonica</name>
    <name type="common">Rice</name>
    <dbReference type="NCBI Taxonomy" id="39947"/>
    <lineage>
        <taxon>Eukaryota</taxon>
        <taxon>Viridiplantae</taxon>
        <taxon>Streptophyta</taxon>
        <taxon>Embryophyta</taxon>
        <taxon>Tracheophyta</taxon>
        <taxon>Spermatophyta</taxon>
        <taxon>Magnoliopsida</taxon>
        <taxon>Liliopsida</taxon>
        <taxon>Poales</taxon>
        <taxon>Poaceae</taxon>
        <taxon>BOP clade</taxon>
        <taxon>Oryzoideae</taxon>
        <taxon>Oryzeae</taxon>
        <taxon>Oryzinae</taxon>
        <taxon>Oryza</taxon>
        <taxon>Oryza sativa</taxon>
    </lineage>
</organism>
<evidence type="ECO:0000313" key="2">
    <source>
        <dbReference type="Proteomes" id="UP000000763"/>
    </source>
</evidence>
<sequence>MSCFGSKAKYEDVPPPAAIDLFKERHCSSKTGSPNVGTTCNVIISSRVHKSTTIANAKLLATKEDGAEHVHATFVLGVGIELREEMDGSHGRGEDKKVAMMRRVLNDSILCRLGHARQGMRLKEYFRLYACCHMNNPIILDKVNIGKVAIVEIPRTRGAWRTHRLTEERESMALAGKPSRQPRRRRLDGLEYAVGRDSREIRTEAGGWWGYMGIAWGNLEIGIGFRRTAPIPRLRREPQ</sequence>
<dbReference type="Proteomes" id="UP000000763">
    <property type="component" value="Chromosome 10"/>
</dbReference>
<accession>Q9AUP0</accession>
<dbReference type="AlphaFoldDB" id="Q9AUP0"/>
<reference evidence="2" key="2">
    <citation type="journal article" date="2008" name="Nucleic Acids Res.">
        <title>The rice annotation project database (RAP-DB): 2008 update.</title>
        <authorList>
            <consortium name="The rice annotation project (RAP)"/>
        </authorList>
    </citation>
    <scope>GENOME REANNOTATION</scope>
    <source>
        <strain evidence="2">cv. Nipponbare</strain>
    </source>
</reference>
<name>Q9AUP0_ORYSJ</name>
<gene>
    <name evidence="1" type="primary">OSJNBa0058E19.11</name>
</gene>